<dbReference type="RefSeq" id="XP_066071844.1">
    <property type="nucleotide sequence ID" value="XM_066215747.1"/>
</dbReference>
<evidence type="ECO:0000259" key="1">
    <source>
        <dbReference type="PROSITE" id="PS50048"/>
    </source>
</evidence>
<dbReference type="EMBL" id="CP143791">
    <property type="protein sequence ID" value="WVN91144.1"/>
    <property type="molecule type" value="Genomic_DNA"/>
</dbReference>
<dbReference type="Pfam" id="PF00172">
    <property type="entry name" value="Zn_clus"/>
    <property type="match status" value="1"/>
</dbReference>
<feature type="domain" description="Zn(2)-C6 fungal-type" evidence="1">
    <location>
        <begin position="70"/>
        <end position="101"/>
    </location>
</feature>
<dbReference type="InterPro" id="IPR001138">
    <property type="entry name" value="Zn2Cys6_DnaBD"/>
</dbReference>
<dbReference type="GeneID" id="91090606"/>
<dbReference type="PROSITE" id="PS50048">
    <property type="entry name" value="ZN2_CY6_FUNGAL_2"/>
    <property type="match status" value="1"/>
</dbReference>
<keyword evidence="3" id="KW-1185">Reference proteome</keyword>
<dbReference type="SUPFAM" id="SSF57701">
    <property type="entry name" value="Zn2/Cys6 DNA-binding domain"/>
    <property type="match status" value="1"/>
</dbReference>
<dbReference type="InterPro" id="IPR036864">
    <property type="entry name" value="Zn2-C6_fun-type_DNA-bd_sf"/>
</dbReference>
<evidence type="ECO:0000313" key="3">
    <source>
        <dbReference type="Proteomes" id="UP000094043"/>
    </source>
</evidence>
<organism evidence="2 3">
    <name type="scientific">Cryptococcus depauperatus CBS 7841</name>
    <dbReference type="NCBI Taxonomy" id="1295531"/>
    <lineage>
        <taxon>Eukaryota</taxon>
        <taxon>Fungi</taxon>
        <taxon>Dikarya</taxon>
        <taxon>Basidiomycota</taxon>
        <taxon>Agaricomycotina</taxon>
        <taxon>Tremellomycetes</taxon>
        <taxon>Tremellales</taxon>
        <taxon>Cryptococcaceae</taxon>
        <taxon>Cryptococcus</taxon>
    </lineage>
</organism>
<accession>A0AAJ8JZG0</accession>
<dbReference type="AlphaFoldDB" id="A0AAJ8JZG0"/>
<sequence length="321" mass="35633">MPSTPVKLGKKASIVRSTTALAKKKSMVQSLTPSKSKPSCRNLRMLKQHACQKSPEKCNGKPARNRQIKSCDVCVDRKKKCDCYAHQPCSFCRERGFECVIHGIQVSDYLATEQVMERQGKGIAFRKSKGRLFEYNRESQDVRQGFYEEAHITAPGLSSPFGDLHASEALLQLAGPNQEMSYPDSTRMVYNAQQPFLTIPPYATHDCSSGYDYNHGVCYEFSTPTGTQASFDSFPDERLKLSSQSPSFAPSFAPEAAPEAAPEPTIDPALIYGSPQCVDGAAFGTHLTMNQHSTLSPHLFLSERPGIDMMVDDYTRCNFYP</sequence>
<gene>
    <name evidence="2" type="ORF">L203_106398</name>
</gene>
<protein>
    <recommendedName>
        <fullName evidence="1">Zn(2)-C6 fungal-type domain-containing protein</fullName>
    </recommendedName>
</protein>
<dbReference type="GO" id="GO:0000981">
    <property type="term" value="F:DNA-binding transcription factor activity, RNA polymerase II-specific"/>
    <property type="evidence" value="ECO:0007669"/>
    <property type="project" value="InterPro"/>
</dbReference>
<proteinExistence type="predicted"/>
<dbReference type="KEGG" id="cdep:91090606"/>
<reference evidence="2" key="3">
    <citation type="submission" date="2024-01" db="EMBL/GenBank/DDBJ databases">
        <authorList>
            <person name="Coelho M.A."/>
            <person name="David-Palma M."/>
            <person name="Shea T."/>
            <person name="Sun S."/>
            <person name="Cuomo C.A."/>
            <person name="Heitman J."/>
        </authorList>
    </citation>
    <scope>NUCLEOTIDE SEQUENCE</scope>
    <source>
        <strain evidence="2">CBS 7841</strain>
    </source>
</reference>
<evidence type="ECO:0000313" key="2">
    <source>
        <dbReference type="EMBL" id="WVN91144.1"/>
    </source>
</evidence>
<dbReference type="CDD" id="cd00067">
    <property type="entry name" value="GAL4"/>
    <property type="match status" value="1"/>
</dbReference>
<name>A0AAJ8JZG0_9TREE</name>
<dbReference type="Proteomes" id="UP000094043">
    <property type="component" value="Chromosome 8"/>
</dbReference>
<reference evidence="2" key="1">
    <citation type="submission" date="2016-06" db="EMBL/GenBank/DDBJ databases">
        <authorList>
            <person name="Cuomo C."/>
            <person name="Litvintseva A."/>
            <person name="Heitman J."/>
            <person name="Chen Y."/>
            <person name="Sun S."/>
            <person name="Springer D."/>
            <person name="Dromer F."/>
            <person name="Young S."/>
            <person name="Zeng Q."/>
            <person name="Chapman S."/>
            <person name="Gujja S."/>
            <person name="Saif S."/>
            <person name="Birren B."/>
        </authorList>
    </citation>
    <scope>NUCLEOTIDE SEQUENCE</scope>
    <source>
        <strain evidence="2">CBS 7841</strain>
    </source>
</reference>
<reference evidence="2" key="2">
    <citation type="journal article" date="2022" name="Elife">
        <title>Obligate sexual reproduction of a homothallic fungus closely related to the Cryptococcus pathogenic species complex.</title>
        <authorList>
            <person name="Passer A.R."/>
            <person name="Clancey S.A."/>
            <person name="Shea T."/>
            <person name="David-Palma M."/>
            <person name="Averette A.F."/>
            <person name="Boekhout T."/>
            <person name="Porcel B.M."/>
            <person name="Nowrousian M."/>
            <person name="Cuomo C.A."/>
            <person name="Sun S."/>
            <person name="Heitman J."/>
            <person name="Coelho M.A."/>
        </authorList>
    </citation>
    <scope>NUCLEOTIDE SEQUENCE</scope>
    <source>
        <strain evidence="2">CBS 7841</strain>
    </source>
</reference>
<dbReference type="GO" id="GO:0008270">
    <property type="term" value="F:zinc ion binding"/>
    <property type="evidence" value="ECO:0007669"/>
    <property type="project" value="InterPro"/>
</dbReference>